<dbReference type="Pfam" id="PF15612">
    <property type="entry name" value="WHIM1"/>
    <property type="match status" value="1"/>
</dbReference>
<evidence type="ECO:0000256" key="10">
    <source>
        <dbReference type="PROSITE-ProRule" id="PRU00035"/>
    </source>
</evidence>
<dbReference type="InterPro" id="IPR028942">
    <property type="entry name" value="WHIM1_dom"/>
</dbReference>
<evidence type="ECO:0000259" key="16">
    <source>
        <dbReference type="PROSITE" id="PS50016"/>
    </source>
</evidence>
<dbReference type="InterPro" id="IPR013083">
    <property type="entry name" value="Znf_RING/FYVE/PHD"/>
</dbReference>
<dbReference type="GO" id="GO:0003677">
    <property type="term" value="F:DNA binding"/>
    <property type="evidence" value="ECO:0007669"/>
    <property type="project" value="TreeGrafter"/>
</dbReference>
<evidence type="ECO:0000256" key="6">
    <source>
        <dbReference type="ARBA" id="ARBA00023054"/>
    </source>
</evidence>
<feature type="compositionally biased region" description="Acidic residues" evidence="14">
    <location>
        <begin position="1222"/>
        <end position="1237"/>
    </location>
</feature>
<dbReference type="PROSITE" id="PS50827">
    <property type="entry name" value="DDT"/>
    <property type="match status" value="1"/>
</dbReference>
<dbReference type="PROSITE" id="PS01359">
    <property type="entry name" value="ZF_PHD_1"/>
    <property type="match status" value="1"/>
</dbReference>
<feature type="coiled-coil region" evidence="13">
    <location>
        <begin position="361"/>
        <end position="392"/>
    </location>
</feature>
<dbReference type="InterPro" id="IPR019787">
    <property type="entry name" value="Znf_PHD-finger"/>
</dbReference>
<evidence type="ECO:0000256" key="1">
    <source>
        <dbReference type="ARBA" id="ARBA00004123"/>
    </source>
</evidence>
<dbReference type="InterPro" id="IPR011011">
    <property type="entry name" value="Znf_FYVE_PHD"/>
</dbReference>
<dbReference type="PANTHER" id="PTHR46510:SF1">
    <property type="entry name" value="BROMODOMAIN ADJACENT TO ZINC FINGER DOMAIN PROTEIN 1A"/>
    <property type="match status" value="1"/>
</dbReference>
<evidence type="ECO:0000256" key="3">
    <source>
        <dbReference type="ARBA" id="ARBA00022771"/>
    </source>
</evidence>
<evidence type="ECO:0000256" key="2">
    <source>
        <dbReference type="ARBA" id="ARBA00022723"/>
    </source>
</evidence>
<keyword evidence="6 13" id="KW-0175">Coiled coil</keyword>
<evidence type="ECO:0000256" key="4">
    <source>
        <dbReference type="ARBA" id="ARBA00022833"/>
    </source>
</evidence>
<evidence type="ECO:0000256" key="7">
    <source>
        <dbReference type="ARBA" id="ARBA00023117"/>
    </source>
</evidence>
<dbReference type="InterPro" id="IPR047171">
    <property type="entry name" value="BAZ1A"/>
</dbReference>
<accession>A0A8R1DWP1</accession>
<keyword evidence="3 11" id="KW-0863">Zinc-finger</keyword>
<feature type="domain" description="PHD-type" evidence="16">
    <location>
        <begin position="1052"/>
        <end position="1102"/>
    </location>
</feature>
<evidence type="ECO:0000256" key="13">
    <source>
        <dbReference type="SAM" id="Coils"/>
    </source>
</evidence>
<organism evidence="19 20">
    <name type="scientific">Caenorhabditis japonica</name>
    <dbReference type="NCBI Taxonomy" id="281687"/>
    <lineage>
        <taxon>Eukaryota</taxon>
        <taxon>Metazoa</taxon>
        <taxon>Ecdysozoa</taxon>
        <taxon>Nematoda</taxon>
        <taxon>Chromadorea</taxon>
        <taxon>Rhabditida</taxon>
        <taxon>Rhabditina</taxon>
        <taxon>Rhabditomorpha</taxon>
        <taxon>Rhabditoidea</taxon>
        <taxon>Rhabditidae</taxon>
        <taxon>Peloderinae</taxon>
        <taxon>Caenorhabditis</taxon>
    </lineage>
</organism>
<dbReference type="GO" id="GO:0008623">
    <property type="term" value="C:CHRAC"/>
    <property type="evidence" value="ECO:0007669"/>
    <property type="project" value="TreeGrafter"/>
</dbReference>
<keyword evidence="4" id="KW-0862">Zinc</keyword>
<reference evidence="19" key="2">
    <citation type="submission" date="2022-06" db="UniProtKB">
        <authorList>
            <consortium name="EnsemblMetazoa"/>
        </authorList>
    </citation>
    <scope>IDENTIFICATION</scope>
    <source>
        <strain evidence="19">DF5081</strain>
    </source>
</reference>
<feature type="domain" description="DDT" evidence="17">
    <location>
        <begin position="418"/>
        <end position="485"/>
    </location>
</feature>
<feature type="region of interest" description="Disordered" evidence="14">
    <location>
        <begin position="1164"/>
        <end position="1204"/>
    </location>
</feature>
<feature type="region of interest" description="Disordered" evidence="14">
    <location>
        <begin position="1220"/>
        <end position="1255"/>
    </location>
</feature>
<dbReference type="InterPro" id="IPR001965">
    <property type="entry name" value="Znf_PHD"/>
</dbReference>
<evidence type="ECO:0000259" key="17">
    <source>
        <dbReference type="PROSITE" id="PS50827"/>
    </source>
</evidence>
<dbReference type="Gene3D" id="1.20.920.10">
    <property type="entry name" value="Bromodomain-like"/>
    <property type="match status" value="1"/>
</dbReference>
<dbReference type="InterPro" id="IPR013136">
    <property type="entry name" value="WSTF_Acf1_Cbp146"/>
</dbReference>
<dbReference type="PROSITE" id="PS00633">
    <property type="entry name" value="BROMODOMAIN_1"/>
    <property type="match status" value="1"/>
</dbReference>
<evidence type="ECO:0000256" key="8">
    <source>
        <dbReference type="ARBA" id="ARBA00023163"/>
    </source>
</evidence>
<evidence type="ECO:0008006" key="21">
    <source>
        <dbReference type="Google" id="ProtNLM"/>
    </source>
</evidence>
<evidence type="ECO:0000256" key="14">
    <source>
        <dbReference type="SAM" id="MobiDB-lite"/>
    </source>
</evidence>
<evidence type="ECO:0000259" key="18">
    <source>
        <dbReference type="PROSITE" id="PS51136"/>
    </source>
</evidence>
<feature type="domain" description="Bromo" evidence="15">
    <location>
        <begin position="1285"/>
        <end position="1355"/>
    </location>
</feature>
<evidence type="ECO:0000313" key="20">
    <source>
        <dbReference type="Proteomes" id="UP000005237"/>
    </source>
</evidence>
<dbReference type="InterPro" id="IPR018501">
    <property type="entry name" value="DDT_dom"/>
</dbReference>
<feature type="compositionally biased region" description="Polar residues" evidence="14">
    <location>
        <begin position="1189"/>
        <end position="1201"/>
    </location>
</feature>
<dbReference type="SMART" id="SM00297">
    <property type="entry name" value="BROMO"/>
    <property type="match status" value="1"/>
</dbReference>
<dbReference type="SUPFAM" id="SSF57903">
    <property type="entry name" value="FYVE/PHD zinc finger"/>
    <property type="match status" value="1"/>
</dbReference>
<dbReference type="EnsemblMetazoa" id="CJA12832.1">
    <property type="protein sequence ID" value="CJA12832.1"/>
    <property type="gene ID" value="WBGene00132036"/>
</dbReference>
<dbReference type="GO" id="GO:0045740">
    <property type="term" value="P:positive regulation of DNA replication"/>
    <property type="evidence" value="ECO:0007669"/>
    <property type="project" value="TreeGrafter"/>
</dbReference>
<evidence type="ECO:0000256" key="12">
    <source>
        <dbReference type="PROSITE-ProRule" id="PRU00475"/>
    </source>
</evidence>
<dbReference type="GO" id="GO:0006355">
    <property type="term" value="P:regulation of DNA-templated transcription"/>
    <property type="evidence" value="ECO:0007669"/>
    <property type="project" value="TreeGrafter"/>
</dbReference>
<evidence type="ECO:0000256" key="11">
    <source>
        <dbReference type="PROSITE-ProRule" id="PRU00146"/>
    </source>
</evidence>
<name>A0A8R1DWP1_CAEJA</name>
<keyword evidence="9 12" id="KW-0539">Nucleus</keyword>
<dbReference type="Gene3D" id="3.30.40.10">
    <property type="entry name" value="Zinc/RING finger domain, C3HC4 (zinc finger)"/>
    <property type="match status" value="1"/>
</dbReference>
<dbReference type="PROSITE" id="PS50016">
    <property type="entry name" value="ZF_PHD_2"/>
    <property type="match status" value="1"/>
</dbReference>
<reference evidence="20" key="1">
    <citation type="submission" date="2010-08" db="EMBL/GenBank/DDBJ databases">
        <authorList>
            <consortium name="Caenorhabditis japonica Sequencing Consortium"/>
            <person name="Wilson R.K."/>
        </authorList>
    </citation>
    <scope>NUCLEOTIDE SEQUENCE [LARGE SCALE GENOMIC DNA]</scope>
    <source>
        <strain evidence="20">DF5081</strain>
    </source>
</reference>
<dbReference type="InterPro" id="IPR036427">
    <property type="entry name" value="Bromodomain-like_sf"/>
</dbReference>
<dbReference type="GO" id="GO:0006338">
    <property type="term" value="P:chromatin remodeling"/>
    <property type="evidence" value="ECO:0007669"/>
    <property type="project" value="InterPro"/>
</dbReference>
<dbReference type="GO" id="GO:0008270">
    <property type="term" value="F:zinc ion binding"/>
    <property type="evidence" value="ECO:0007669"/>
    <property type="project" value="UniProtKB-KW"/>
</dbReference>
<dbReference type="Pfam" id="PF00628">
    <property type="entry name" value="PHD"/>
    <property type="match status" value="1"/>
</dbReference>
<sequence length="1376" mass="158802">MVLLNSTTWSCALTRKTNLTYFEAIESEQNAERELGDFPVHLETPILFIVHKLTNRGRFEELVNDIYQIMRDRFFNTEEVAYSEKSRKYVARIVASFHSVKKEEEAEEGEGEQKPSCSDVKDPIMPAADQYLYTVEILDSYVAPEERIRNNITFDRLFRSKNIGSRQKIRLFLKNSCHLPTTGDRYTVKDKYMEHLEHLTWSDVMSGPEPICPQTPVLQRGRIPNTLKPGYTEPEKKEKRRKREEKDPNALPKPRGRPPKTPEQRALTQEQKKIRKRREAGREADECDLTSSGALTLSMPSTSCPVKKRPRKNSEKKKAKIIEQQEDLDFYFSEARRLGIDVTGLEGSGKLLSGKVVTEFKHKVKEEKENERENIKEERKRKIREKAAYNKKRDDLLCNDLKPMPKFPKLEIPTWMADEEFSDYIFVMQFFCAYKEILPLKEIRGHDEIHFSEIVLAMKCNDPQNSPFADLMKVLLTIRTDITDEEDGDEADINNRDELYLINAQNCDPVNPTHGDSIRDSSDLHLKIRKIHGKSVRHLPVDWMTLTEVIRLIFETSGYYTGLATHRHRLYARGNFHGYEDPAFEFRTMRPDIMDKLRSQTVFDLEPSERLEITKTIIYQLLTYSKFRSHIEKQQNDMFELKKEQKKLKSWDVGQEAEANAARLLFEMTPSLSNGATMNGENALVKRFKSHIKAHNEGRRFDKEELDTILLDAVPYSSLDLDEIITARELQKAEYKQIMESLISKIFEIHCNIGDIRLGTDRVYRRYIVLRNLSAIIVESPTLAEPVIDCEEASTIDEPNVYEENDFHESFICSGNGSNCPVHGPDARVRRARWCYVENENQLEQLVKSLNSRGIRENDLLEEINEFHSELVSILKETEQMKEDDEWKEQLLTDIADPADTYNIDWDTEIRDLLLDFEEKIEQGQMGSIEKIFSISRWAWRENLKESGDVCILLKESIKIYNEELVDTNDMTEYSDVKKLAVAFLMIIRCISFKFIKTPFLSPNRDEHGNAKPSELFVRWQRALLQCESLSALSLFISIIESSIKWDKSRLQGKCRACRRKAAAHELVLCSECDTCYHLKCAKLKTDADAPLDWLCSTCRAYHRKEENEAKRRNRVDTTLGETDDEIGINNMSIADESGFQADNGECSSNGGATQNVAPETMKTLSGRSVKKVRYSSVHEGVSPKSRKSNGATSSVVTPTIPSERPIRSASLRVFEINQENEFSDDDDGELTDEENGNEIASSKKRKSTTTTPKATSIASEAVRIALQNTKEKMSAIETLLKETMRQECSWPFLQPVDSKEVPDYYDVIKRPMDLRTMMNKIKQRVYNSPDEVRNDFQLILTNCETYNETDSEIYQLSQELSEFAASRLDAIIHSQ</sequence>
<keyword evidence="8" id="KW-0804">Transcription</keyword>
<evidence type="ECO:0000313" key="19">
    <source>
        <dbReference type="EnsemblMetazoa" id="CJA12832.1"/>
    </source>
</evidence>
<dbReference type="InterPro" id="IPR028941">
    <property type="entry name" value="WHIM2_dom"/>
</dbReference>
<dbReference type="Pfam" id="PF15613">
    <property type="entry name" value="WSD"/>
    <property type="match status" value="1"/>
</dbReference>
<evidence type="ECO:0000259" key="15">
    <source>
        <dbReference type="PROSITE" id="PS50014"/>
    </source>
</evidence>
<feature type="domain" description="WAC" evidence="18">
    <location>
        <begin position="1"/>
        <end position="88"/>
    </location>
</feature>
<evidence type="ECO:0000256" key="5">
    <source>
        <dbReference type="ARBA" id="ARBA00023015"/>
    </source>
</evidence>
<dbReference type="SMART" id="SM00249">
    <property type="entry name" value="PHD"/>
    <property type="match status" value="1"/>
</dbReference>
<dbReference type="SUPFAM" id="SSF47370">
    <property type="entry name" value="Bromodomain"/>
    <property type="match status" value="1"/>
</dbReference>
<dbReference type="Pfam" id="PF00439">
    <property type="entry name" value="Bromodomain"/>
    <property type="match status" value="1"/>
</dbReference>
<dbReference type="Proteomes" id="UP000005237">
    <property type="component" value="Unassembled WGS sequence"/>
</dbReference>
<feature type="region of interest" description="Disordered" evidence="14">
    <location>
        <begin position="206"/>
        <end position="319"/>
    </location>
</feature>
<proteinExistence type="predicted"/>
<dbReference type="GO" id="GO:0000228">
    <property type="term" value="C:nuclear chromosome"/>
    <property type="evidence" value="ECO:0007669"/>
    <property type="project" value="TreeGrafter"/>
</dbReference>
<dbReference type="Pfam" id="PF10537">
    <property type="entry name" value="WAC_Acf1_DNA_bd"/>
    <property type="match status" value="1"/>
</dbReference>
<dbReference type="PROSITE" id="PS50014">
    <property type="entry name" value="BROMODOMAIN_2"/>
    <property type="match status" value="1"/>
</dbReference>
<dbReference type="GO" id="GO:0031445">
    <property type="term" value="P:regulation of heterochromatin formation"/>
    <property type="evidence" value="ECO:0007669"/>
    <property type="project" value="TreeGrafter"/>
</dbReference>
<keyword evidence="2" id="KW-0479">Metal-binding</keyword>
<feature type="compositionally biased region" description="Basic residues" evidence="14">
    <location>
        <begin position="306"/>
        <end position="319"/>
    </location>
</feature>
<dbReference type="InterPro" id="IPR018359">
    <property type="entry name" value="Bromodomain_CS"/>
</dbReference>
<comment type="subcellular location">
    <subcellularLocation>
        <location evidence="1 12">Nucleus</location>
    </subcellularLocation>
</comment>
<evidence type="ECO:0000256" key="9">
    <source>
        <dbReference type="ARBA" id="ARBA00023242"/>
    </source>
</evidence>
<keyword evidence="7 10" id="KW-0103">Bromodomain</keyword>
<dbReference type="InterPro" id="IPR019786">
    <property type="entry name" value="Zinc_finger_PHD-type_CS"/>
</dbReference>
<dbReference type="PANTHER" id="PTHR46510">
    <property type="entry name" value="BROMODOMAIN ADJACENT TO ZINC FINGER DOMAIN PROTEIN 1A"/>
    <property type="match status" value="1"/>
</dbReference>
<protein>
    <recommendedName>
        <fullName evidence="21">Histone acetyltransferase</fullName>
    </recommendedName>
</protein>
<dbReference type="InterPro" id="IPR001487">
    <property type="entry name" value="Bromodomain"/>
</dbReference>
<keyword evidence="20" id="KW-1185">Reference proteome</keyword>
<feature type="compositionally biased region" description="Polar residues" evidence="14">
    <location>
        <begin position="289"/>
        <end position="304"/>
    </location>
</feature>
<keyword evidence="5" id="KW-0805">Transcription regulation</keyword>
<dbReference type="PRINTS" id="PR00503">
    <property type="entry name" value="BROMODOMAIN"/>
</dbReference>
<dbReference type="SMART" id="SM00571">
    <property type="entry name" value="DDT"/>
    <property type="match status" value="1"/>
</dbReference>
<dbReference type="PROSITE" id="PS51136">
    <property type="entry name" value="WAC"/>
    <property type="match status" value="1"/>
</dbReference>